<feature type="transmembrane region" description="Helical" evidence="1">
    <location>
        <begin position="91"/>
        <end position="111"/>
    </location>
</feature>
<dbReference type="STRING" id="1472378.AU381_26145"/>
<keyword evidence="1" id="KW-0812">Transmembrane</keyword>
<dbReference type="Proteomes" id="UP000094025">
    <property type="component" value="Unassembled WGS sequence"/>
</dbReference>
<dbReference type="RefSeq" id="WP_064244463.1">
    <property type="nucleotide sequence ID" value="NZ_LPUX01000067.1"/>
</dbReference>
<sequence length="118" mass="12400">MAETLKPAAPGIGDAQEGLEKQIATLRNEVTKINKMLAQRTVGVLHQAREGASDLYDDASKTAARATKQLGAQVQAVSEVARKNPGTTATVLGGVGIVGFLLGVAVGLTLADTRRRWY</sequence>
<proteinExistence type="predicted"/>
<evidence type="ECO:0000256" key="1">
    <source>
        <dbReference type="SAM" id="Phobius"/>
    </source>
</evidence>
<comment type="caution">
    <text evidence="2">The sequence shown here is derived from an EMBL/GenBank/DDBJ whole genome shotgun (WGS) entry which is preliminary data.</text>
</comment>
<reference evidence="2 3" key="1">
    <citation type="journal article" date="2016" name="Int. J. Syst. Evol. Microbiol.">
        <title>Ensifer glycinis sp. nov., an novel rhizobial species associated with Glycine spp.</title>
        <authorList>
            <person name="Yan H."/>
            <person name="Yan J."/>
            <person name="Sui X.H."/>
            <person name="Wang E.T."/>
            <person name="Chen W.X."/>
            <person name="Zhang X.X."/>
            <person name="Chen W.F."/>
        </authorList>
    </citation>
    <scope>NUCLEOTIDE SEQUENCE [LARGE SCALE GENOMIC DNA]</scope>
    <source>
        <strain evidence="2 3">CCBAU 23380</strain>
    </source>
</reference>
<name>A0A178XKU5_9HYPH</name>
<organism evidence="2 3">
    <name type="scientific">Sinorhizobium glycinis</name>
    <dbReference type="NCBI Taxonomy" id="1472378"/>
    <lineage>
        <taxon>Bacteria</taxon>
        <taxon>Pseudomonadati</taxon>
        <taxon>Pseudomonadota</taxon>
        <taxon>Alphaproteobacteria</taxon>
        <taxon>Hyphomicrobiales</taxon>
        <taxon>Rhizobiaceae</taxon>
        <taxon>Sinorhizobium/Ensifer group</taxon>
        <taxon>Sinorhizobium</taxon>
    </lineage>
</organism>
<keyword evidence="1" id="KW-1133">Transmembrane helix</keyword>
<evidence type="ECO:0008006" key="4">
    <source>
        <dbReference type="Google" id="ProtNLM"/>
    </source>
</evidence>
<keyword evidence="1" id="KW-0472">Membrane</keyword>
<dbReference type="AlphaFoldDB" id="A0A178XKU5"/>
<evidence type="ECO:0000313" key="2">
    <source>
        <dbReference type="EMBL" id="OAP35225.1"/>
    </source>
</evidence>
<dbReference type="EMBL" id="LPUX01000067">
    <property type="protein sequence ID" value="OAP35225.1"/>
    <property type="molecule type" value="Genomic_DNA"/>
</dbReference>
<protein>
    <recommendedName>
        <fullName evidence="4">DUF883 domain-containing protein</fullName>
    </recommendedName>
</protein>
<accession>A0A178XKU5</accession>
<keyword evidence="3" id="KW-1185">Reference proteome</keyword>
<evidence type="ECO:0000313" key="3">
    <source>
        <dbReference type="Proteomes" id="UP000094025"/>
    </source>
</evidence>
<dbReference type="OrthoDB" id="8421566at2"/>
<gene>
    <name evidence="2" type="ORF">AU381_26145</name>
</gene>